<dbReference type="PANTHER" id="PTHR23221">
    <property type="entry name" value="GLYCOSYLPHOSPHATIDYLINOSITOL PHOSPHOLIPASE D"/>
    <property type="match status" value="1"/>
</dbReference>
<evidence type="ECO:0000256" key="5">
    <source>
        <dbReference type="SAM" id="SignalP"/>
    </source>
</evidence>
<dbReference type="InterPro" id="IPR028994">
    <property type="entry name" value="Integrin_alpha_N"/>
</dbReference>
<name>A0ABV5RQ17_9ACTN</name>
<keyword evidence="1 5" id="KW-0732">Signal</keyword>
<gene>
    <name evidence="6" type="ORF">ACFFTL_45995</name>
</gene>
<organism evidence="6 7">
    <name type="scientific">Streptomyces yanii</name>
    <dbReference type="NCBI Taxonomy" id="78510"/>
    <lineage>
        <taxon>Bacteria</taxon>
        <taxon>Bacillati</taxon>
        <taxon>Actinomycetota</taxon>
        <taxon>Actinomycetes</taxon>
        <taxon>Kitasatosporales</taxon>
        <taxon>Streptomycetaceae</taxon>
        <taxon>Streptomyces</taxon>
    </lineage>
</organism>
<dbReference type="Pfam" id="PF01839">
    <property type="entry name" value="FG-GAP"/>
    <property type="match status" value="4"/>
</dbReference>
<evidence type="ECO:0000256" key="2">
    <source>
        <dbReference type="ARBA" id="ARBA00022737"/>
    </source>
</evidence>
<dbReference type="InterPro" id="IPR013517">
    <property type="entry name" value="FG-GAP"/>
</dbReference>
<dbReference type="RefSeq" id="WP_386145350.1">
    <property type="nucleotide sequence ID" value="NZ_JBHMCG010000222.1"/>
</dbReference>
<keyword evidence="4" id="KW-0325">Glycoprotein</keyword>
<dbReference type="InterPro" id="IPR013519">
    <property type="entry name" value="Int_alpha_beta-p"/>
</dbReference>
<keyword evidence="7" id="KW-1185">Reference proteome</keyword>
<dbReference type="Proteomes" id="UP001589710">
    <property type="component" value="Unassembled WGS sequence"/>
</dbReference>
<evidence type="ECO:0000256" key="3">
    <source>
        <dbReference type="ARBA" id="ARBA00022801"/>
    </source>
</evidence>
<dbReference type="Gene3D" id="2.130.10.130">
    <property type="entry name" value="Integrin alpha, N-terminal"/>
    <property type="match status" value="2"/>
</dbReference>
<dbReference type="PROSITE" id="PS51470">
    <property type="entry name" value="FG_GAP"/>
    <property type="match status" value="2"/>
</dbReference>
<evidence type="ECO:0000256" key="4">
    <source>
        <dbReference type="ARBA" id="ARBA00023180"/>
    </source>
</evidence>
<evidence type="ECO:0000313" key="7">
    <source>
        <dbReference type="Proteomes" id="UP001589710"/>
    </source>
</evidence>
<keyword evidence="2" id="KW-0677">Repeat</keyword>
<dbReference type="EMBL" id="JBHMCG010000222">
    <property type="protein sequence ID" value="MFB9579411.1"/>
    <property type="molecule type" value="Genomic_DNA"/>
</dbReference>
<sequence>MSGRRTAGYRRAALVAAIAAVAATLSGGTASAAPMPVPQDINGDGYRDLVVPAPGASVAGRERAGSLVVLYGSAKGVSASRRAVITQNSAGVPGTAEAGDLFGASSALADLDHDGYADLVVGAPGEDVGTTLDSGAVYVLWGSAKGLVSGASLPTQVLRRWGAGKDVAAVSGPGEARVLIANWNFTTELTGPFTRSGGVGSSVPNEDIGWMRAVAYGDVNGDKVAEQLQVTGRANGSSGGRVLVNPVPGTYPPPLLEGEGLNVAVGDVNGDGYGDVVAGDPDEPSDVGPIGHVGGSVSVWFGSAKGVPLDKAPMTFHQNTFGVPGSSERHDEFGAAVAVADLNKDGLADIVVGAPGEGIGTKGGAGTVTVVPGRRTGQLGAGSYTFKQDTPGVPGTLEKSDAFGCTVAAGDLTRDGRPEIAVGACEEDGRGAVWVLPGGKTRPVYTSAVSFGTGSLGLPAVAGTLLGGDWQR</sequence>
<evidence type="ECO:0000256" key="1">
    <source>
        <dbReference type="ARBA" id="ARBA00022729"/>
    </source>
</evidence>
<keyword evidence="3" id="KW-0378">Hydrolase</keyword>
<dbReference type="SUPFAM" id="SSF69318">
    <property type="entry name" value="Integrin alpha N-terminal domain"/>
    <property type="match status" value="1"/>
</dbReference>
<dbReference type="InterPro" id="IPR000413">
    <property type="entry name" value="Integrin_alpha"/>
</dbReference>
<feature type="chain" id="PRO_5046201212" evidence="5">
    <location>
        <begin position="33"/>
        <end position="472"/>
    </location>
</feature>
<reference evidence="6 7" key="1">
    <citation type="submission" date="2024-09" db="EMBL/GenBank/DDBJ databases">
        <authorList>
            <person name="Sun Q."/>
            <person name="Mori K."/>
        </authorList>
    </citation>
    <scope>NUCLEOTIDE SEQUENCE [LARGE SCALE GENOMIC DNA]</scope>
    <source>
        <strain evidence="6 7">JCM 3331</strain>
    </source>
</reference>
<comment type="caution">
    <text evidence="6">The sequence shown here is derived from an EMBL/GenBank/DDBJ whole genome shotgun (WGS) entry which is preliminary data.</text>
</comment>
<proteinExistence type="predicted"/>
<dbReference type="PRINTS" id="PR01185">
    <property type="entry name" value="INTEGRINA"/>
</dbReference>
<dbReference type="PANTHER" id="PTHR23221:SF7">
    <property type="entry name" value="PHOSPHATIDYLINOSITOL-GLYCAN-SPECIFIC PHOSPHOLIPASE D"/>
    <property type="match status" value="1"/>
</dbReference>
<dbReference type="SMART" id="SM00191">
    <property type="entry name" value="Int_alpha"/>
    <property type="match status" value="5"/>
</dbReference>
<accession>A0ABV5RQ17</accession>
<evidence type="ECO:0000313" key="6">
    <source>
        <dbReference type="EMBL" id="MFB9579411.1"/>
    </source>
</evidence>
<protein>
    <submittedName>
        <fullName evidence="6">FG-GAP repeat protein</fullName>
    </submittedName>
</protein>
<feature type="signal peptide" evidence="5">
    <location>
        <begin position="1"/>
        <end position="32"/>
    </location>
</feature>